<sequence length="234" mass="24922">MVAPLWSNKKASPAQGTPTRGKDVEAIEILTRIKELMDTGARRTSSGKYLVPDTYTVHLLPADYNRFVAWGMDALRAELADAAQAAVAEQGYSTTTPVTVDLVADSEIHSIFGAFEIVPTFTEPHRGAVITVHVHGTTNAERYALPFTPVTVGRRTGADIVVPDTAISSRHLRFMTTQRGLVVEDLGSTNGTRINGRRVAAKAPTLLNQGDLVMIGEGTSITVTQAPLGAGGSL</sequence>
<comment type="caution">
    <text evidence="4">The sequence shown here is derived from an EMBL/GenBank/DDBJ whole genome shotgun (WGS) entry which is preliminary data.</text>
</comment>
<evidence type="ECO:0000313" key="4">
    <source>
        <dbReference type="EMBL" id="SPT54378.1"/>
    </source>
</evidence>
<keyword evidence="1" id="KW-0597">Phosphoprotein</keyword>
<protein>
    <submittedName>
        <fullName evidence="4">Uncharacterized conserved protein, contains FHA domain</fullName>
    </submittedName>
</protein>
<reference evidence="4 5" key="1">
    <citation type="submission" date="2018-06" db="EMBL/GenBank/DDBJ databases">
        <authorList>
            <consortium name="Pathogen Informatics"/>
            <person name="Doyle S."/>
        </authorList>
    </citation>
    <scope>NUCLEOTIDE SEQUENCE [LARGE SCALE GENOMIC DNA]</scope>
    <source>
        <strain evidence="4 5">NCTC11535</strain>
    </source>
</reference>
<dbReference type="InterPro" id="IPR042287">
    <property type="entry name" value="FhaA_N_sf"/>
</dbReference>
<evidence type="ECO:0000256" key="2">
    <source>
        <dbReference type="SAM" id="MobiDB-lite"/>
    </source>
</evidence>
<dbReference type="Pfam" id="PF00498">
    <property type="entry name" value="FHA"/>
    <property type="match status" value="1"/>
</dbReference>
<gene>
    <name evidence="4" type="ORF">NCTC11535_02093</name>
</gene>
<accession>A0ABY1VQH1</accession>
<dbReference type="InterPro" id="IPR008984">
    <property type="entry name" value="SMAD_FHA_dom_sf"/>
</dbReference>
<feature type="domain" description="FHA" evidence="3">
    <location>
        <begin position="150"/>
        <end position="199"/>
    </location>
</feature>
<dbReference type="InterPro" id="IPR022128">
    <property type="entry name" value="FhaA_N"/>
</dbReference>
<evidence type="ECO:0000256" key="1">
    <source>
        <dbReference type="ARBA" id="ARBA00022553"/>
    </source>
</evidence>
<dbReference type="SMART" id="SM00240">
    <property type="entry name" value="FHA"/>
    <property type="match status" value="1"/>
</dbReference>
<feature type="region of interest" description="Disordered" evidence="2">
    <location>
        <begin position="1"/>
        <end position="21"/>
    </location>
</feature>
<dbReference type="Pfam" id="PF12401">
    <property type="entry name" value="FhaA_N"/>
    <property type="match status" value="1"/>
</dbReference>
<dbReference type="Gene3D" id="3.30.2320.60">
    <property type="entry name" value="FhaA, phosphopeptide-binding domain (DUF3662)"/>
    <property type="match status" value="1"/>
</dbReference>
<dbReference type="PANTHER" id="PTHR23308">
    <property type="entry name" value="NUCLEAR INHIBITOR OF PROTEIN PHOSPHATASE-1"/>
    <property type="match status" value="1"/>
</dbReference>
<dbReference type="CDD" id="cd00060">
    <property type="entry name" value="FHA"/>
    <property type="match status" value="1"/>
</dbReference>
<keyword evidence="5" id="KW-1185">Reference proteome</keyword>
<dbReference type="Gene3D" id="2.60.200.20">
    <property type="match status" value="1"/>
</dbReference>
<dbReference type="Proteomes" id="UP000250006">
    <property type="component" value="Unassembled WGS sequence"/>
</dbReference>
<organism evidence="4 5">
    <name type="scientific">Actinomyces bovis</name>
    <dbReference type="NCBI Taxonomy" id="1658"/>
    <lineage>
        <taxon>Bacteria</taxon>
        <taxon>Bacillati</taxon>
        <taxon>Actinomycetota</taxon>
        <taxon>Actinomycetes</taxon>
        <taxon>Actinomycetales</taxon>
        <taxon>Actinomycetaceae</taxon>
        <taxon>Actinomyces</taxon>
    </lineage>
</organism>
<evidence type="ECO:0000259" key="3">
    <source>
        <dbReference type="PROSITE" id="PS50006"/>
    </source>
</evidence>
<dbReference type="RefSeq" id="WP_111837278.1">
    <property type="nucleotide sequence ID" value="NZ_UAPQ01000011.1"/>
</dbReference>
<dbReference type="SUPFAM" id="SSF49879">
    <property type="entry name" value="SMAD/FHA domain"/>
    <property type="match status" value="1"/>
</dbReference>
<dbReference type="InterPro" id="IPR050923">
    <property type="entry name" value="Cell_Proc_Reg/RNA_Proc"/>
</dbReference>
<dbReference type="EMBL" id="UAPQ01000011">
    <property type="protein sequence ID" value="SPT54378.1"/>
    <property type="molecule type" value="Genomic_DNA"/>
</dbReference>
<dbReference type="InterPro" id="IPR000253">
    <property type="entry name" value="FHA_dom"/>
</dbReference>
<evidence type="ECO:0000313" key="5">
    <source>
        <dbReference type="Proteomes" id="UP000250006"/>
    </source>
</evidence>
<name>A0ABY1VQH1_9ACTO</name>
<proteinExistence type="predicted"/>
<dbReference type="PROSITE" id="PS50006">
    <property type="entry name" value="FHA_DOMAIN"/>
    <property type="match status" value="1"/>
</dbReference>